<evidence type="ECO:0000313" key="5">
    <source>
        <dbReference type="EMBL" id="PMD41866.1"/>
    </source>
</evidence>
<protein>
    <recommendedName>
        <fullName evidence="4">CENP-V/GFA domain-containing protein</fullName>
    </recommendedName>
</protein>
<keyword evidence="2" id="KW-0479">Metal-binding</keyword>
<dbReference type="InterPro" id="IPR006913">
    <property type="entry name" value="CENP-V/GFA"/>
</dbReference>
<keyword evidence="3" id="KW-0862">Zinc</keyword>
<feature type="domain" description="CENP-V/GFA" evidence="4">
    <location>
        <begin position="147"/>
        <end position="276"/>
    </location>
</feature>
<organism evidence="5 6">
    <name type="scientific">Hyaloscypha variabilis (strain UAMH 11265 / GT02V1 / F)</name>
    <name type="common">Meliniomyces variabilis</name>
    <dbReference type="NCBI Taxonomy" id="1149755"/>
    <lineage>
        <taxon>Eukaryota</taxon>
        <taxon>Fungi</taxon>
        <taxon>Dikarya</taxon>
        <taxon>Ascomycota</taxon>
        <taxon>Pezizomycotina</taxon>
        <taxon>Leotiomycetes</taxon>
        <taxon>Helotiales</taxon>
        <taxon>Hyaloscyphaceae</taxon>
        <taxon>Hyaloscypha</taxon>
        <taxon>Hyaloscypha variabilis</taxon>
    </lineage>
</organism>
<evidence type="ECO:0000259" key="4">
    <source>
        <dbReference type="PROSITE" id="PS51891"/>
    </source>
</evidence>
<dbReference type="AlphaFoldDB" id="A0A2J6RTM2"/>
<accession>A0A2J6RTM2</accession>
<comment type="similarity">
    <text evidence="1">Belongs to the Gfa family.</text>
</comment>
<dbReference type="Gene3D" id="2.170.150.70">
    <property type="match status" value="2"/>
</dbReference>
<dbReference type="SUPFAM" id="SSF51316">
    <property type="entry name" value="Mss4-like"/>
    <property type="match status" value="2"/>
</dbReference>
<dbReference type="PANTHER" id="PTHR28620:SF1">
    <property type="entry name" value="CENP-V_GFA DOMAIN-CONTAINING PROTEIN"/>
    <property type="match status" value="1"/>
</dbReference>
<dbReference type="InterPro" id="IPR052355">
    <property type="entry name" value="CENP-V-like"/>
</dbReference>
<dbReference type="PROSITE" id="PS51891">
    <property type="entry name" value="CENP_V_GFA"/>
    <property type="match status" value="2"/>
</dbReference>
<evidence type="ECO:0000256" key="1">
    <source>
        <dbReference type="ARBA" id="ARBA00005495"/>
    </source>
</evidence>
<evidence type="ECO:0000313" key="6">
    <source>
        <dbReference type="Proteomes" id="UP000235786"/>
    </source>
</evidence>
<gene>
    <name evidence="5" type="ORF">L207DRAFT_554096</name>
</gene>
<dbReference type="PANTHER" id="PTHR28620">
    <property type="entry name" value="CENTROMERE PROTEIN V"/>
    <property type="match status" value="1"/>
</dbReference>
<dbReference type="OrthoDB" id="2993351at2759"/>
<dbReference type="EMBL" id="KZ613944">
    <property type="protein sequence ID" value="PMD41866.1"/>
    <property type="molecule type" value="Genomic_DNA"/>
</dbReference>
<dbReference type="GO" id="GO:0016846">
    <property type="term" value="F:carbon-sulfur lyase activity"/>
    <property type="evidence" value="ECO:0007669"/>
    <property type="project" value="InterPro"/>
</dbReference>
<name>A0A2J6RTM2_HYAVF</name>
<evidence type="ECO:0000256" key="2">
    <source>
        <dbReference type="ARBA" id="ARBA00022723"/>
    </source>
</evidence>
<dbReference type="InterPro" id="IPR011057">
    <property type="entry name" value="Mss4-like_sf"/>
</dbReference>
<feature type="domain" description="CENP-V/GFA" evidence="4">
    <location>
        <begin position="13"/>
        <end position="119"/>
    </location>
</feature>
<evidence type="ECO:0000256" key="3">
    <source>
        <dbReference type="ARBA" id="ARBA00022833"/>
    </source>
</evidence>
<dbReference type="Pfam" id="PF04828">
    <property type="entry name" value="GFA"/>
    <property type="match status" value="1"/>
</dbReference>
<sequence>MAGPVLTPDIDTYKGNCHCGAFIFKIKIPKLSSVTECNCSICFKKGYKWIFPSSGNFTVEKGEGSLKDYKFGTREIVHKFCPTCGTGIMRQRQDGTDLAVNARALQGVDLWSLKVIKYDGAAIEPFYSPLAFTGPEPTAEIENYVRYTGSCHCGAVNLALKNSGPLVQKVAPIEPVDGVIGECDCSICARMGRILTYRPPAQISVHLNHGIILSSYSFGSTQFEHRFCPVCGVAVGVDDVVENMKAVNLRCLDGVGWKEIETYKHRGSEEGPAYIDPK</sequence>
<proteinExistence type="inferred from homology"/>
<keyword evidence="6" id="KW-1185">Reference proteome</keyword>
<reference evidence="5 6" key="1">
    <citation type="submission" date="2016-04" db="EMBL/GenBank/DDBJ databases">
        <title>A degradative enzymes factory behind the ericoid mycorrhizal symbiosis.</title>
        <authorList>
            <consortium name="DOE Joint Genome Institute"/>
            <person name="Martino E."/>
            <person name="Morin E."/>
            <person name="Grelet G."/>
            <person name="Kuo A."/>
            <person name="Kohler A."/>
            <person name="Daghino S."/>
            <person name="Barry K."/>
            <person name="Choi C."/>
            <person name="Cichocki N."/>
            <person name="Clum A."/>
            <person name="Copeland A."/>
            <person name="Hainaut M."/>
            <person name="Haridas S."/>
            <person name="Labutti K."/>
            <person name="Lindquist E."/>
            <person name="Lipzen A."/>
            <person name="Khouja H.-R."/>
            <person name="Murat C."/>
            <person name="Ohm R."/>
            <person name="Olson A."/>
            <person name="Spatafora J."/>
            <person name="Veneault-Fourrey C."/>
            <person name="Henrissat B."/>
            <person name="Grigoriev I."/>
            <person name="Martin F."/>
            <person name="Perotto S."/>
        </authorList>
    </citation>
    <scope>NUCLEOTIDE SEQUENCE [LARGE SCALE GENOMIC DNA]</scope>
    <source>
        <strain evidence="5 6">F</strain>
    </source>
</reference>
<dbReference type="GO" id="GO:0046872">
    <property type="term" value="F:metal ion binding"/>
    <property type="evidence" value="ECO:0007669"/>
    <property type="project" value="UniProtKB-KW"/>
</dbReference>
<dbReference type="Proteomes" id="UP000235786">
    <property type="component" value="Unassembled WGS sequence"/>
</dbReference>